<protein>
    <submittedName>
        <fullName evidence="1">DUF2478 domain-containing protein</fullName>
    </submittedName>
</protein>
<reference evidence="1 2" key="1">
    <citation type="submission" date="2018-10" db="EMBL/GenBank/DDBJ databases">
        <title>Comamonadaceae CDC group NO-1 genome sequencing and assembly.</title>
        <authorList>
            <person name="Bernier A.-M."/>
            <person name="Bernard K."/>
        </authorList>
    </citation>
    <scope>NUCLEOTIDE SEQUENCE [LARGE SCALE GENOMIC DNA]</scope>
    <source>
        <strain evidence="1 2">NML180581</strain>
    </source>
</reference>
<dbReference type="RefSeq" id="WP_122248196.1">
    <property type="nucleotide sequence ID" value="NZ_RDQK01000013.1"/>
</dbReference>
<comment type="caution">
    <text evidence="1">The sequence shown here is derived from an EMBL/GenBank/DDBJ whole genome shotgun (WGS) entry which is preliminary data.</text>
</comment>
<proteinExistence type="predicted"/>
<evidence type="ECO:0000313" key="2">
    <source>
        <dbReference type="Proteomes" id="UP000281171"/>
    </source>
</evidence>
<organism evidence="1 2">
    <name type="scientific">Allofranklinella schreckenbergeri</name>
    <dbReference type="NCBI Taxonomy" id="1076744"/>
    <lineage>
        <taxon>Bacteria</taxon>
        <taxon>Pseudomonadati</taxon>
        <taxon>Pseudomonadota</taxon>
        <taxon>Betaproteobacteria</taxon>
        <taxon>Burkholderiales</taxon>
        <taxon>Comamonadaceae</taxon>
        <taxon>Allofranklinella</taxon>
    </lineage>
</organism>
<dbReference type="EMBL" id="RDQK01000013">
    <property type="protein sequence ID" value="RMX09520.1"/>
    <property type="molecule type" value="Genomic_DNA"/>
</dbReference>
<dbReference type="Pfam" id="PF10649">
    <property type="entry name" value="DUF2478"/>
    <property type="match status" value="1"/>
</dbReference>
<gene>
    <name evidence="1" type="ORF">EBQ24_06390</name>
</gene>
<accession>A0A3M6R2S8</accession>
<name>A0A3M6R2S8_9BURK</name>
<dbReference type="InterPro" id="IPR018912">
    <property type="entry name" value="DUF2478"/>
</dbReference>
<dbReference type="Proteomes" id="UP000281171">
    <property type="component" value="Unassembled WGS sequence"/>
</dbReference>
<dbReference type="AlphaFoldDB" id="A0A3M6R2S8"/>
<sequence length="207" mass="21860">MHTSQLAALSSTSTSPAPWALAAIVHEEHGVSEAPLLEFAQRLSAQGWCVRGLAQVPPQHYPSGTPRRMDLIDLETGQRYPISQHLGAGSGSCCLNPAGVAEATIALRRALGSAQRPDLIVLNRFGALEAKGSGFFDEFAAIAQAGIPAITAVATPYLPAWQAFTAGSAAALPPEAAALHAWWQTQLARRRAAQERATWESATQESA</sequence>
<evidence type="ECO:0000313" key="1">
    <source>
        <dbReference type="EMBL" id="RMX09520.1"/>
    </source>
</evidence>